<sequence>MTSTNRGAFVRRDALLLAPAALLGLATPALAEDDERAIVATGIQACNRAQRWVDADVPYSQTSYYNGYRTDCSGYVSFAYGLARPGLSTYTLRRVGDFIKKPQLKRGDLLLDPTRHVVLFDKWADAEHTSYWGYEESSSQGAVHRIIPFPYWPGYGTYRPFHKRGMTPA</sequence>
<dbReference type="InterPro" id="IPR038765">
    <property type="entry name" value="Papain-like_cys_pep_sf"/>
</dbReference>
<evidence type="ECO:0000256" key="1">
    <source>
        <dbReference type="SAM" id="SignalP"/>
    </source>
</evidence>
<dbReference type="STRING" id="1193182.BN11_650004"/>
<dbReference type="OrthoDB" id="5620138at2"/>
<gene>
    <name evidence="2" type="ORF">BN11_650004</name>
</gene>
<proteinExistence type="predicted"/>
<evidence type="ECO:0000313" key="3">
    <source>
        <dbReference type="Proteomes" id="UP000035763"/>
    </source>
</evidence>
<comment type="caution">
    <text evidence="2">The sequence shown here is derived from an EMBL/GenBank/DDBJ whole genome shotgun (WGS) entry which is preliminary data.</text>
</comment>
<keyword evidence="3" id="KW-1185">Reference proteome</keyword>
<dbReference type="Gene3D" id="3.90.1720.10">
    <property type="entry name" value="endopeptidase domain like (from Nostoc punctiforme)"/>
    <property type="match status" value="1"/>
</dbReference>
<organism evidence="2 3">
    <name type="scientific">Nostocoides australiense Ben110</name>
    <dbReference type="NCBI Taxonomy" id="1193182"/>
    <lineage>
        <taxon>Bacteria</taxon>
        <taxon>Bacillati</taxon>
        <taxon>Actinomycetota</taxon>
        <taxon>Actinomycetes</taxon>
        <taxon>Micrococcales</taxon>
        <taxon>Intrasporangiaceae</taxon>
        <taxon>Nostocoides</taxon>
    </lineage>
</organism>
<keyword evidence="1" id="KW-0732">Signal</keyword>
<dbReference type="Proteomes" id="UP000035763">
    <property type="component" value="Unassembled WGS sequence"/>
</dbReference>
<feature type="signal peptide" evidence="1">
    <location>
        <begin position="1"/>
        <end position="31"/>
    </location>
</feature>
<accession>W6K2H0</accession>
<evidence type="ECO:0000313" key="2">
    <source>
        <dbReference type="EMBL" id="CCH75331.1"/>
    </source>
</evidence>
<evidence type="ECO:0008006" key="4">
    <source>
        <dbReference type="Google" id="ProtNLM"/>
    </source>
</evidence>
<protein>
    <recommendedName>
        <fullName evidence="4">NlpC/P60 domain-containing protein</fullName>
    </recommendedName>
</protein>
<dbReference type="AlphaFoldDB" id="W6K2H0"/>
<reference evidence="2 3" key="1">
    <citation type="journal article" date="2013" name="ISME J.">
        <title>A metabolic model for members of the genus Tetrasphaera involved in enhanced biological phosphorus removal.</title>
        <authorList>
            <person name="Kristiansen R."/>
            <person name="Nguyen H.T.T."/>
            <person name="Saunders A.M."/>
            <person name="Nielsen J.L."/>
            <person name="Wimmer R."/>
            <person name="Le V.Q."/>
            <person name="McIlroy S.J."/>
            <person name="Petrovski S."/>
            <person name="Seviour R.J."/>
            <person name="Calteau A."/>
            <person name="Nielsen K.L."/>
            <person name="Nielsen P.H."/>
        </authorList>
    </citation>
    <scope>NUCLEOTIDE SEQUENCE [LARGE SCALE GENOMIC DNA]</scope>
    <source>
        <strain evidence="2 3">Ben110</strain>
    </source>
</reference>
<dbReference type="EMBL" id="CAJA01000491">
    <property type="protein sequence ID" value="CCH75331.1"/>
    <property type="molecule type" value="Genomic_DNA"/>
</dbReference>
<feature type="chain" id="PRO_5004879079" description="NlpC/P60 domain-containing protein" evidence="1">
    <location>
        <begin position="32"/>
        <end position="169"/>
    </location>
</feature>
<dbReference type="RefSeq" id="WP_048695717.1">
    <property type="nucleotide sequence ID" value="NZ_HG764815.1"/>
</dbReference>
<name>W6K2H0_9MICO</name>
<dbReference type="SUPFAM" id="SSF54001">
    <property type="entry name" value="Cysteine proteinases"/>
    <property type="match status" value="1"/>
</dbReference>